<dbReference type="GO" id="GO:0006631">
    <property type="term" value="P:fatty acid metabolic process"/>
    <property type="evidence" value="ECO:0007669"/>
    <property type="project" value="UniProtKB-KW"/>
</dbReference>
<reference evidence="7 8" key="1">
    <citation type="submission" date="2018-03" db="EMBL/GenBank/DDBJ databases">
        <title>Genomic Encyclopedia of Archaeal and Bacterial Type Strains, Phase II (KMG-II): from individual species to whole genera.</title>
        <authorList>
            <person name="Goeker M."/>
        </authorList>
    </citation>
    <scope>NUCLEOTIDE SEQUENCE [LARGE SCALE GENOMIC DNA]</scope>
    <source>
        <strain evidence="7 8">DSM 100065</strain>
    </source>
</reference>
<evidence type="ECO:0000256" key="1">
    <source>
        <dbReference type="ARBA" id="ARBA00006432"/>
    </source>
</evidence>
<dbReference type="PANTHER" id="PTHR43859:SF4">
    <property type="entry name" value="BUTANOATE--COA LIGASE AAE1-RELATED"/>
    <property type="match status" value="1"/>
</dbReference>
<proteinExistence type="inferred from homology"/>
<keyword evidence="4" id="KW-0443">Lipid metabolism</keyword>
<keyword evidence="8" id="KW-1185">Reference proteome</keyword>
<name>A0A2T1A3Z0_9ACTN</name>
<evidence type="ECO:0000313" key="7">
    <source>
        <dbReference type="EMBL" id="PRZ43332.1"/>
    </source>
</evidence>
<dbReference type="PANTHER" id="PTHR43859">
    <property type="entry name" value="ACYL-ACTIVATING ENZYME"/>
    <property type="match status" value="1"/>
</dbReference>
<dbReference type="OrthoDB" id="9803968at2"/>
<dbReference type="InterPro" id="IPR000873">
    <property type="entry name" value="AMP-dep_synth/lig_dom"/>
</dbReference>
<dbReference type="InterPro" id="IPR025110">
    <property type="entry name" value="AMP-bd_C"/>
</dbReference>
<keyword evidence="3" id="KW-0276">Fatty acid metabolism</keyword>
<dbReference type="FunFam" id="3.30.300.30:FF:000008">
    <property type="entry name" value="2,3-dihydroxybenzoate-AMP ligase"/>
    <property type="match status" value="1"/>
</dbReference>
<protein>
    <submittedName>
        <fullName evidence="7">Fatty-acyl-CoA synthase</fullName>
    </submittedName>
</protein>
<feature type="domain" description="AMP-binding enzyme C-terminal" evidence="6">
    <location>
        <begin position="463"/>
        <end position="537"/>
    </location>
</feature>
<comment type="similarity">
    <text evidence="1">Belongs to the ATP-dependent AMP-binding enzyme family.</text>
</comment>
<gene>
    <name evidence="7" type="ORF">CLV47_10217</name>
</gene>
<organism evidence="7 8">
    <name type="scientific">Antricoccus suffuscus</name>
    <dbReference type="NCBI Taxonomy" id="1629062"/>
    <lineage>
        <taxon>Bacteria</taxon>
        <taxon>Bacillati</taxon>
        <taxon>Actinomycetota</taxon>
        <taxon>Actinomycetes</taxon>
        <taxon>Geodermatophilales</taxon>
        <taxon>Antricoccaceae</taxon>
        <taxon>Antricoccus</taxon>
    </lineage>
</organism>
<dbReference type="InterPro" id="IPR045851">
    <property type="entry name" value="AMP-bd_C_sf"/>
</dbReference>
<dbReference type="NCBIfam" id="NF004837">
    <property type="entry name" value="PRK06187.1"/>
    <property type="match status" value="1"/>
</dbReference>
<dbReference type="EMBL" id="PVUE01000002">
    <property type="protein sequence ID" value="PRZ43332.1"/>
    <property type="molecule type" value="Genomic_DNA"/>
</dbReference>
<dbReference type="Gene3D" id="3.30.300.30">
    <property type="match status" value="1"/>
</dbReference>
<dbReference type="InterPro" id="IPR042099">
    <property type="entry name" value="ANL_N_sf"/>
</dbReference>
<dbReference type="AlphaFoldDB" id="A0A2T1A3Z0"/>
<accession>A0A2T1A3Z0</accession>
<evidence type="ECO:0000256" key="3">
    <source>
        <dbReference type="ARBA" id="ARBA00022832"/>
    </source>
</evidence>
<evidence type="ECO:0000256" key="4">
    <source>
        <dbReference type="ARBA" id="ARBA00023098"/>
    </source>
</evidence>
<comment type="caution">
    <text evidence="7">The sequence shown here is derived from an EMBL/GenBank/DDBJ whole genome shotgun (WGS) entry which is preliminary data.</text>
</comment>
<evidence type="ECO:0000256" key="2">
    <source>
        <dbReference type="ARBA" id="ARBA00022598"/>
    </source>
</evidence>
<dbReference type="SUPFAM" id="SSF56801">
    <property type="entry name" value="Acetyl-CoA synthetase-like"/>
    <property type="match status" value="1"/>
</dbReference>
<evidence type="ECO:0000313" key="8">
    <source>
        <dbReference type="Proteomes" id="UP000237752"/>
    </source>
</evidence>
<evidence type="ECO:0000259" key="6">
    <source>
        <dbReference type="Pfam" id="PF13193"/>
    </source>
</evidence>
<keyword evidence="2" id="KW-0436">Ligase</keyword>
<dbReference type="GO" id="GO:0016874">
    <property type="term" value="F:ligase activity"/>
    <property type="evidence" value="ECO:0007669"/>
    <property type="project" value="UniProtKB-KW"/>
</dbReference>
<feature type="domain" description="AMP-dependent synthetase/ligase" evidence="5">
    <location>
        <begin position="27"/>
        <end position="411"/>
    </location>
</feature>
<dbReference type="RefSeq" id="WP_106347518.1">
    <property type="nucleotide sequence ID" value="NZ_PVUE01000002.1"/>
</dbReference>
<dbReference type="Pfam" id="PF13193">
    <property type="entry name" value="AMP-binding_C"/>
    <property type="match status" value="1"/>
</dbReference>
<dbReference type="Pfam" id="PF00501">
    <property type="entry name" value="AMP-binding"/>
    <property type="match status" value="1"/>
</dbReference>
<sequence length="554" mass="61018">MTEEIVKGCPSTLGDDVQLNTTTLIRHAARTHSEQQIVYRKPNGDWDRYSYADCYARIKRAANALRGLGAQPGDRIGVLDWNSHRHFELYWAIPGIAAAMLQMNLRLAPEDLSFVVNHSETSYIAVDESLLSVAEAIAPKLKHIRGWVIMSDKPLSQIDTTLSPIHHYEDLLAEAEPEIDWPQIDERSAYSACYTTGTTGAPKGVYYSHRSIYLHAYSQAANLGMSINDCTMLITPMFHGNCWGLPQSAVLMANKIVLPGRFLADEIAPLTDALIAEGVTIANGAPAIFQPMLQHIASLKEKPDLRNARLLSGATEPPLSMMRGFSELTGAQVVHAYGATETSPMVAMNFPKPSLKETLTEDERWDLMRKQGLPLSGVDFKILDAAEKEMPFDGTSVGEICVRGPWISTSYHDLADSAERFTADGYWRSGDVGAIDTNGYLKVTDRIKDVIKSGGEWISSIDMENAIVGHPSVVEAAVVGIPHAKWQERPLALVVTAPGVTLTKDDIYELLDTSFAKWQLPDQVLFVDEIPKTSVGKFDKKHIRADHADDYAGA</sequence>
<dbReference type="Gene3D" id="3.40.50.12780">
    <property type="entry name" value="N-terminal domain of ligase-like"/>
    <property type="match status" value="1"/>
</dbReference>
<dbReference type="Proteomes" id="UP000237752">
    <property type="component" value="Unassembled WGS sequence"/>
</dbReference>
<evidence type="ECO:0000259" key="5">
    <source>
        <dbReference type="Pfam" id="PF00501"/>
    </source>
</evidence>